<keyword evidence="3" id="KW-1185">Reference proteome</keyword>
<dbReference type="GO" id="GO:0003677">
    <property type="term" value="F:DNA binding"/>
    <property type="evidence" value="ECO:0007669"/>
    <property type="project" value="InterPro"/>
</dbReference>
<dbReference type="KEGG" id="mbd:MEBOL_002316"/>
<dbReference type="Gene3D" id="1.10.150.320">
    <property type="entry name" value="Photosystem II 12 kDa extrinsic protein"/>
    <property type="match status" value="1"/>
</dbReference>
<feature type="domain" description="Helix-hairpin-helix DNA-binding motif class 1" evidence="1">
    <location>
        <begin position="66"/>
        <end position="85"/>
    </location>
</feature>
<evidence type="ECO:0000313" key="2">
    <source>
        <dbReference type="EMBL" id="ATB28867.1"/>
    </source>
</evidence>
<gene>
    <name evidence="2" type="ORF">MEBOL_002316</name>
</gene>
<dbReference type="EMBL" id="CP022163">
    <property type="protein sequence ID" value="ATB28867.1"/>
    <property type="molecule type" value="Genomic_DNA"/>
</dbReference>
<dbReference type="InterPro" id="IPR051675">
    <property type="entry name" value="Endo/Exo/Phosphatase_dom_1"/>
</dbReference>
<protein>
    <submittedName>
        <fullName evidence="2">Competence protein ComEA</fullName>
    </submittedName>
</protein>
<dbReference type="GO" id="GO:0006281">
    <property type="term" value="P:DNA repair"/>
    <property type="evidence" value="ECO:0007669"/>
    <property type="project" value="InterPro"/>
</dbReference>
<dbReference type="AlphaFoldDB" id="A0A250ICK4"/>
<reference evidence="2 3" key="1">
    <citation type="submission" date="2017-06" db="EMBL/GenBank/DDBJ databases">
        <authorList>
            <person name="Kim H.J."/>
            <person name="Triplett B.A."/>
        </authorList>
    </citation>
    <scope>NUCLEOTIDE SEQUENCE [LARGE SCALE GENOMIC DNA]</scope>
    <source>
        <strain evidence="2 3">DSM 14713</strain>
    </source>
</reference>
<accession>A0A250ICK4</accession>
<dbReference type="SUPFAM" id="SSF47781">
    <property type="entry name" value="RuvA domain 2-like"/>
    <property type="match status" value="1"/>
</dbReference>
<proteinExistence type="predicted"/>
<evidence type="ECO:0000313" key="3">
    <source>
        <dbReference type="Proteomes" id="UP000217289"/>
    </source>
</evidence>
<dbReference type="Pfam" id="PF12836">
    <property type="entry name" value="HHH_3"/>
    <property type="match status" value="1"/>
</dbReference>
<dbReference type="SMART" id="SM00278">
    <property type="entry name" value="HhH1"/>
    <property type="match status" value="2"/>
</dbReference>
<dbReference type="OrthoDB" id="155099at2"/>
<dbReference type="PANTHER" id="PTHR21180:SF32">
    <property type="entry name" value="ENDONUCLEASE_EXONUCLEASE_PHOSPHATASE FAMILY DOMAIN-CONTAINING PROTEIN 1"/>
    <property type="match status" value="1"/>
</dbReference>
<dbReference type="PANTHER" id="PTHR21180">
    <property type="entry name" value="ENDONUCLEASE/EXONUCLEASE/PHOSPHATASE FAMILY DOMAIN-CONTAINING PROTEIN 1"/>
    <property type="match status" value="1"/>
</dbReference>
<organism evidence="2 3">
    <name type="scientific">Melittangium boletus DSM 14713</name>
    <dbReference type="NCBI Taxonomy" id="1294270"/>
    <lineage>
        <taxon>Bacteria</taxon>
        <taxon>Pseudomonadati</taxon>
        <taxon>Myxococcota</taxon>
        <taxon>Myxococcia</taxon>
        <taxon>Myxococcales</taxon>
        <taxon>Cystobacterineae</taxon>
        <taxon>Archangiaceae</taxon>
        <taxon>Melittangium</taxon>
    </lineage>
</organism>
<sequence>MTWALVGGLLAGSAQAEGAKTRVQYMGQVNLNEATVAQLDLLPSVGEKAAQRIVDWRKKRAFKRVEELVRVKGFGKKRFLKLKPYLTLQGETTLRAERVPVPAADKG</sequence>
<feature type="domain" description="Helix-hairpin-helix DNA-binding motif class 1" evidence="1">
    <location>
        <begin position="37"/>
        <end position="56"/>
    </location>
</feature>
<dbReference type="Proteomes" id="UP000217289">
    <property type="component" value="Chromosome"/>
</dbReference>
<dbReference type="InterPro" id="IPR003583">
    <property type="entry name" value="Hlx-hairpin-Hlx_DNA-bd_motif"/>
</dbReference>
<name>A0A250ICK4_9BACT</name>
<evidence type="ECO:0000259" key="1">
    <source>
        <dbReference type="SMART" id="SM00278"/>
    </source>
</evidence>
<dbReference type="InterPro" id="IPR010994">
    <property type="entry name" value="RuvA_2-like"/>
</dbReference>